<keyword evidence="3" id="KW-1185">Reference proteome</keyword>
<feature type="transmembrane region" description="Helical" evidence="1">
    <location>
        <begin position="114"/>
        <end position="137"/>
    </location>
</feature>
<keyword evidence="1" id="KW-1133">Transmembrane helix</keyword>
<accession>A0ABQ7YPP3</accession>
<sequence length="193" mass="21674">MVIGKNLRRGSRTKGKKWRLSLSLSFSSSMSSTLRVRFCRNLQSLMMFDPFVRRRFCRNLSSSSTNGRRLSVAYHIIPQCLSFTDLCLLQPLSRLLALLPGNSIVVTNNSGAPLIASVFFTTAALTNGFCFVTMGYAQLVIRRTMNVVNLDPAAEIFNYHVAMKSDWNSSIRKCQHSPWSCLPWQGLKAGTKN</sequence>
<gene>
    <name evidence="2" type="ORF">HID58_076811</name>
</gene>
<dbReference type="Proteomes" id="UP000824890">
    <property type="component" value="Unassembled WGS sequence"/>
</dbReference>
<evidence type="ECO:0000313" key="2">
    <source>
        <dbReference type="EMBL" id="KAH0869789.1"/>
    </source>
</evidence>
<keyword evidence="1" id="KW-0812">Transmembrane</keyword>
<name>A0ABQ7YPP3_BRANA</name>
<evidence type="ECO:0000256" key="1">
    <source>
        <dbReference type="SAM" id="Phobius"/>
    </source>
</evidence>
<organism evidence="2 3">
    <name type="scientific">Brassica napus</name>
    <name type="common">Rape</name>
    <dbReference type="NCBI Taxonomy" id="3708"/>
    <lineage>
        <taxon>Eukaryota</taxon>
        <taxon>Viridiplantae</taxon>
        <taxon>Streptophyta</taxon>
        <taxon>Embryophyta</taxon>
        <taxon>Tracheophyta</taxon>
        <taxon>Spermatophyta</taxon>
        <taxon>Magnoliopsida</taxon>
        <taxon>eudicotyledons</taxon>
        <taxon>Gunneridae</taxon>
        <taxon>Pentapetalae</taxon>
        <taxon>rosids</taxon>
        <taxon>malvids</taxon>
        <taxon>Brassicales</taxon>
        <taxon>Brassicaceae</taxon>
        <taxon>Brassiceae</taxon>
        <taxon>Brassica</taxon>
    </lineage>
</organism>
<reference evidence="2 3" key="1">
    <citation type="submission" date="2021-05" db="EMBL/GenBank/DDBJ databases">
        <title>Genome Assembly of Synthetic Allotetraploid Brassica napus Reveals Homoeologous Exchanges between Subgenomes.</title>
        <authorList>
            <person name="Davis J.T."/>
        </authorList>
    </citation>
    <scope>NUCLEOTIDE SEQUENCE [LARGE SCALE GENOMIC DNA]</scope>
    <source>
        <strain evidence="3">cv. Da-Ae</strain>
        <tissue evidence="2">Seedling</tissue>
    </source>
</reference>
<protein>
    <submittedName>
        <fullName evidence="2">Uncharacterized protein</fullName>
    </submittedName>
</protein>
<comment type="caution">
    <text evidence="2">The sequence shown here is derived from an EMBL/GenBank/DDBJ whole genome shotgun (WGS) entry which is preliminary data.</text>
</comment>
<keyword evidence="1" id="KW-0472">Membrane</keyword>
<proteinExistence type="predicted"/>
<evidence type="ECO:0000313" key="3">
    <source>
        <dbReference type="Proteomes" id="UP000824890"/>
    </source>
</evidence>
<dbReference type="EMBL" id="JAGKQM010000017">
    <property type="protein sequence ID" value="KAH0869789.1"/>
    <property type="molecule type" value="Genomic_DNA"/>
</dbReference>